<evidence type="ECO:0000256" key="3">
    <source>
        <dbReference type="ARBA" id="ARBA00023015"/>
    </source>
</evidence>
<evidence type="ECO:0000256" key="2">
    <source>
        <dbReference type="ARBA" id="ARBA00022490"/>
    </source>
</evidence>
<evidence type="ECO:0000256" key="1">
    <source>
        <dbReference type="ARBA" id="ARBA00004496"/>
    </source>
</evidence>
<dbReference type="PROSITE" id="PS00552">
    <property type="entry name" value="HTH_MERR_1"/>
    <property type="match status" value="1"/>
</dbReference>
<dbReference type="PATRIC" id="fig|1217675.3.peg.2423"/>
<evidence type="ECO:0000256" key="4">
    <source>
        <dbReference type="ARBA" id="ARBA00023125"/>
    </source>
</evidence>
<keyword evidence="9" id="KW-1185">Reference proteome</keyword>
<evidence type="ECO:0000313" key="8">
    <source>
        <dbReference type="EMBL" id="ENV12481.1"/>
    </source>
</evidence>
<comment type="subcellular location">
    <subcellularLocation>
        <location evidence="1">Cytoplasm</location>
    </subcellularLocation>
</comment>
<dbReference type="GO" id="GO:0005507">
    <property type="term" value="F:copper ion binding"/>
    <property type="evidence" value="ECO:0007669"/>
    <property type="project" value="InterPro"/>
</dbReference>
<dbReference type="PRINTS" id="PR00040">
    <property type="entry name" value="HTHMERR"/>
</dbReference>
<accession>N8WKH6</accession>
<gene>
    <name evidence="8" type="ORF">F965_02502</name>
</gene>
<dbReference type="NCBIfam" id="TIGR02044">
    <property type="entry name" value="CueR"/>
    <property type="match status" value="1"/>
</dbReference>
<protein>
    <submittedName>
        <fullName evidence="8">Cu(I)-responsive transcriptional regulator</fullName>
    </submittedName>
</protein>
<feature type="domain" description="HTH merR-type" evidence="7">
    <location>
        <begin position="1"/>
        <end position="69"/>
    </location>
</feature>
<dbReference type="PANTHER" id="PTHR30204">
    <property type="entry name" value="REDOX-CYCLING DRUG-SENSING TRANSCRIPTIONAL ACTIVATOR SOXR"/>
    <property type="match status" value="1"/>
</dbReference>
<dbReference type="EMBL" id="APPI01000022">
    <property type="protein sequence ID" value="ENV12481.1"/>
    <property type="molecule type" value="Genomic_DNA"/>
</dbReference>
<dbReference type="CDD" id="cd01108">
    <property type="entry name" value="HTH_CueR"/>
    <property type="match status" value="1"/>
</dbReference>
<dbReference type="GO" id="GO:0003677">
    <property type="term" value="F:DNA binding"/>
    <property type="evidence" value="ECO:0007669"/>
    <property type="project" value="UniProtKB-KW"/>
</dbReference>
<dbReference type="RefSeq" id="WP_004809488.1">
    <property type="nucleotide sequence ID" value="NZ_KB849443.1"/>
</dbReference>
<name>N8WKH6_9GAMM</name>
<keyword evidence="3" id="KW-0805">Transcription regulation</keyword>
<keyword evidence="6" id="KW-0175">Coiled coil</keyword>
<dbReference type="SMART" id="SM00422">
    <property type="entry name" value="HTH_MERR"/>
    <property type="match status" value="1"/>
</dbReference>
<dbReference type="SUPFAM" id="SSF46955">
    <property type="entry name" value="Putative DNA-binding domain"/>
    <property type="match status" value="1"/>
</dbReference>
<dbReference type="InterPro" id="IPR047057">
    <property type="entry name" value="MerR_fam"/>
</dbReference>
<dbReference type="HOGENOM" id="CLU_060077_2_0_6"/>
<dbReference type="GO" id="GO:0003700">
    <property type="term" value="F:DNA-binding transcription factor activity"/>
    <property type="evidence" value="ECO:0007669"/>
    <property type="project" value="InterPro"/>
</dbReference>
<dbReference type="Proteomes" id="UP000018438">
    <property type="component" value="Unassembled WGS sequence"/>
</dbReference>
<keyword evidence="5" id="KW-0804">Transcription</keyword>
<organism evidence="8 9">
    <name type="scientific">Acinetobacter schindleri NIPH 900</name>
    <dbReference type="NCBI Taxonomy" id="1217675"/>
    <lineage>
        <taxon>Bacteria</taxon>
        <taxon>Pseudomonadati</taxon>
        <taxon>Pseudomonadota</taxon>
        <taxon>Gammaproteobacteria</taxon>
        <taxon>Moraxellales</taxon>
        <taxon>Moraxellaceae</taxon>
        <taxon>Acinetobacter</taxon>
    </lineage>
</organism>
<dbReference type="AlphaFoldDB" id="N8WKH6"/>
<evidence type="ECO:0000256" key="6">
    <source>
        <dbReference type="SAM" id="Coils"/>
    </source>
</evidence>
<keyword evidence="4" id="KW-0238">DNA-binding</keyword>
<dbReference type="GO" id="GO:0045893">
    <property type="term" value="P:positive regulation of DNA-templated transcription"/>
    <property type="evidence" value="ECO:0007669"/>
    <property type="project" value="InterPro"/>
</dbReference>
<comment type="caution">
    <text evidence="8">The sequence shown here is derived from an EMBL/GenBank/DDBJ whole genome shotgun (WGS) entry which is preliminary data.</text>
</comment>
<dbReference type="GO" id="GO:0005737">
    <property type="term" value="C:cytoplasm"/>
    <property type="evidence" value="ECO:0007669"/>
    <property type="project" value="UniProtKB-SubCell"/>
</dbReference>
<dbReference type="PROSITE" id="PS50937">
    <property type="entry name" value="HTH_MERR_2"/>
    <property type="match status" value="1"/>
</dbReference>
<evidence type="ECO:0000259" key="7">
    <source>
        <dbReference type="PROSITE" id="PS50937"/>
    </source>
</evidence>
<reference evidence="8 9" key="1">
    <citation type="submission" date="2013-02" db="EMBL/GenBank/DDBJ databases">
        <title>The Genome Sequence of Acinetobacter schindleri NIPH 900.</title>
        <authorList>
            <consortium name="The Broad Institute Genome Sequencing Platform"/>
            <consortium name="The Broad Institute Genome Sequencing Center for Infectious Disease"/>
            <person name="Cerqueira G."/>
            <person name="Feldgarden M."/>
            <person name="Courvalin P."/>
            <person name="Perichon B."/>
            <person name="Grillot-Courvalin C."/>
            <person name="Clermont D."/>
            <person name="Rocha E."/>
            <person name="Yoon E.-J."/>
            <person name="Nemec A."/>
            <person name="Walker B."/>
            <person name="Young S.K."/>
            <person name="Zeng Q."/>
            <person name="Gargeya S."/>
            <person name="Fitzgerald M."/>
            <person name="Haas B."/>
            <person name="Abouelleil A."/>
            <person name="Alvarado L."/>
            <person name="Arachchi H.M."/>
            <person name="Berlin A.M."/>
            <person name="Chapman S.B."/>
            <person name="Dewar J."/>
            <person name="Goldberg J."/>
            <person name="Griggs A."/>
            <person name="Gujja S."/>
            <person name="Hansen M."/>
            <person name="Howarth C."/>
            <person name="Imamovic A."/>
            <person name="Larimer J."/>
            <person name="McCowan C."/>
            <person name="Murphy C."/>
            <person name="Neiman D."/>
            <person name="Pearson M."/>
            <person name="Priest M."/>
            <person name="Roberts A."/>
            <person name="Saif S."/>
            <person name="Shea T."/>
            <person name="Sisk P."/>
            <person name="Sykes S."/>
            <person name="Wortman J."/>
            <person name="Nusbaum C."/>
            <person name="Birren B."/>
        </authorList>
    </citation>
    <scope>NUCLEOTIDE SEQUENCE [LARGE SCALE GENOMIC DNA]</scope>
    <source>
        <strain evidence="8 9">NIPH 900</strain>
    </source>
</reference>
<proteinExistence type="predicted"/>
<dbReference type="InterPro" id="IPR000551">
    <property type="entry name" value="MerR-type_HTH_dom"/>
</dbReference>
<dbReference type="Pfam" id="PF13411">
    <property type="entry name" value="MerR_1"/>
    <property type="match status" value="1"/>
</dbReference>
<dbReference type="PANTHER" id="PTHR30204:SF94">
    <property type="entry name" value="HEAVY METAL-DEPENDENT TRANSCRIPTIONAL REGULATOR HI_0293-RELATED"/>
    <property type="match status" value="1"/>
</dbReference>
<sequence length="143" mass="16078">MNIGQAAKRSGISAKMIRYYEEIGLLPAPKRSESGYRDYSDADIRMLGFIQHARELGFSSEQMKELLGLWQNEVRQSSEVKQLAQKHITILEQKIQDMQAMVKILKQSVARCAGDERADCAILKDIEQGLDTNPPSSHHSTSS</sequence>
<evidence type="ECO:0000313" key="9">
    <source>
        <dbReference type="Proteomes" id="UP000018438"/>
    </source>
</evidence>
<evidence type="ECO:0000256" key="5">
    <source>
        <dbReference type="ARBA" id="ARBA00023163"/>
    </source>
</evidence>
<feature type="coiled-coil region" evidence="6">
    <location>
        <begin position="81"/>
        <end position="108"/>
    </location>
</feature>
<dbReference type="InterPro" id="IPR009061">
    <property type="entry name" value="DNA-bd_dom_put_sf"/>
</dbReference>
<dbReference type="InterPro" id="IPR011789">
    <property type="entry name" value="CueR"/>
</dbReference>
<dbReference type="Gene3D" id="1.10.1660.10">
    <property type="match status" value="1"/>
</dbReference>
<keyword evidence="2" id="KW-0963">Cytoplasm</keyword>